<name>A0A8S5UYH2_9CAUD</name>
<reference evidence="1" key="1">
    <citation type="journal article" date="2021" name="Proc. Natl. Acad. Sci. U.S.A.">
        <title>A Catalog of Tens of Thousands of Viruses from Human Metagenomes Reveals Hidden Associations with Chronic Diseases.</title>
        <authorList>
            <person name="Tisza M.J."/>
            <person name="Buck C.B."/>
        </authorList>
    </citation>
    <scope>NUCLEOTIDE SEQUENCE</scope>
    <source>
        <strain evidence="1">CtjKY6</strain>
    </source>
</reference>
<organism evidence="1">
    <name type="scientific">Siphoviridae sp. ctjKY6</name>
    <dbReference type="NCBI Taxonomy" id="2825631"/>
    <lineage>
        <taxon>Viruses</taxon>
        <taxon>Duplodnaviria</taxon>
        <taxon>Heunggongvirae</taxon>
        <taxon>Uroviricota</taxon>
        <taxon>Caudoviricetes</taxon>
    </lineage>
</organism>
<evidence type="ECO:0000313" key="1">
    <source>
        <dbReference type="EMBL" id="DAF99434.1"/>
    </source>
</evidence>
<dbReference type="EMBL" id="BK016165">
    <property type="protein sequence ID" value="DAF99434.1"/>
    <property type="molecule type" value="Genomic_DNA"/>
</dbReference>
<sequence length="146" mass="17005">MKIRTKIGANKFTKYAKRIEDFREYDLFANVIDKISEEIPPALQETIEKTPSALVPGKIGRIWTSHMHDSVSVVVPDNVTVEYGWIEGSNKFDGGWDHDYILGQEYGDDRVWGMKALDKVAKQVKLDEKTRKEVYTETRRIWKWGR</sequence>
<protein>
    <submittedName>
        <fullName evidence="1">Uncharacterized protein</fullName>
    </submittedName>
</protein>
<accession>A0A8S5UYH2</accession>
<proteinExistence type="predicted"/>